<dbReference type="SUPFAM" id="SSF56645">
    <property type="entry name" value="Acyl-CoA dehydrogenase NM domain-like"/>
    <property type="match status" value="1"/>
</dbReference>
<dbReference type="GO" id="GO:0016402">
    <property type="term" value="F:pristanoyl-CoA oxidase activity"/>
    <property type="evidence" value="ECO:0007669"/>
    <property type="project" value="TreeGrafter"/>
</dbReference>
<dbReference type="GO" id="GO:0071949">
    <property type="term" value="F:FAD binding"/>
    <property type="evidence" value="ECO:0007669"/>
    <property type="project" value="InterPro"/>
</dbReference>
<keyword evidence="3" id="KW-0285">Flavoprotein</keyword>
<dbReference type="Proteomes" id="UP000770661">
    <property type="component" value="Unassembled WGS sequence"/>
</dbReference>
<dbReference type="AlphaFoldDB" id="A0A8J5CF76"/>
<comment type="caution">
    <text evidence="6">The sequence shown here is derived from an EMBL/GenBank/DDBJ whole genome shotgun (WGS) entry which is preliminary data.</text>
</comment>
<dbReference type="GO" id="GO:0005777">
    <property type="term" value="C:peroxisome"/>
    <property type="evidence" value="ECO:0007669"/>
    <property type="project" value="InterPro"/>
</dbReference>
<reference evidence="6" key="1">
    <citation type="submission" date="2020-07" db="EMBL/GenBank/DDBJ databases">
        <title>The High-quality genome of the commercially important snow crab, Chionoecetes opilio.</title>
        <authorList>
            <person name="Jeong J.-H."/>
            <person name="Ryu S."/>
        </authorList>
    </citation>
    <scope>NUCLEOTIDE SEQUENCE</scope>
    <source>
        <strain evidence="6">MADBK_172401_WGS</strain>
        <tissue evidence="6">Digestive gland</tissue>
    </source>
</reference>
<dbReference type="Pfam" id="PF02770">
    <property type="entry name" value="Acyl-CoA_dh_M"/>
    <property type="match status" value="1"/>
</dbReference>
<evidence type="ECO:0000313" key="6">
    <source>
        <dbReference type="EMBL" id="KAG0701614.1"/>
    </source>
</evidence>
<dbReference type="FunFam" id="2.40.110.10:FF:000005">
    <property type="entry name" value="Acyl-coenzyme A oxidase"/>
    <property type="match status" value="1"/>
</dbReference>
<dbReference type="InterPro" id="IPR046373">
    <property type="entry name" value="Acyl-CoA_Oxase/DH_mid-dom_sf"/>
</dbReference>
<dbReference type="InterPro" id="IPR006091">
    <property type="entry name" value="Acyl-CoA_Oxase/DH_mid-dom"/>
</dbReference>
<sequence length="270" mass="30005">MFDFLKGTAMVTVMAEYDFPMAVRHGLLTSFTASGIIGQGTKRHHKYLAALEKNEMGGCFCLTEIAHGSNVRGMRTEARYDAASQTFILHTPDFEAAKCWVGNLGKTASHGLVFAQLYTPDGTCHGLHCLIVPLRDPRTLNTFPGVTVVDMGPKIGLNGVDNGVRASRQVAACSAVVLFTFGLKTLTVYLHRLRQSPDSHCLWCRNVSETIEHFLLQCPRYHSHHVSAPVNEMQYKAEFRKVPGGEDLRRTGVYLVNSPDQQVPTRWSRL</sequence>
<keyword evidence="4" id="KW-0274">FAD</keyword>
<evidence type="ECO:0000256" key="3">
    <source>
        <dbReference type="ARBA" id="ARBA00022630"/>
    </source>
</evidence>
<gene>
    <name evidence="6" type="primary">Acox3</name>
    <name evidence="6" type="ORF">GWK47_002902</name>
</gene>
<comment type="cofactor">
    <cofactor evidence="1">
        <name>FAD</name>
        <dbReference type="ChEBI" id="CHEBI:57692"/>
    </cofactor>
</comment>
<dbReference type="GO" id="GO:0005504">
    <property type="term" value="F:fatty acid binding"/>
    <property type="evidence" value="ECO:0007669"/>
    <property type="project" value="TreeGrafter"/>
</dbReference>
<dbReference type="EMBL" id="JACEEZ010025360">
    <property type="protein sequence ID" value="KAG0701614.1"/>
    <property type="molecule type" value="Genomic_DNA"/>
</dbReference>
<proteinExistence type="predicted"/>
<dbReference type="InterPro" id="IPR009100">
    <property type="entry name" value="AcylCoA_DH/oxidase_NM_dom_sf"/>
</dbReference>
<dbReference type="Gene3D" id="2.40.110.10">
    <property type="entry name" value="Butyryl-CoA Dehydrogenase, subunit A, domain 2"/>
    <property type="match status" value="1"/>
</dbReference>
<comment type="pathway">
    <text evidence="2">Lipid metabolism.</text>
</comment>
<accession>A0A8J5CF76</accession>
<dbReference type="InterPro" id="IPR012258">
    <property type="entry name" value="Acyl-CoA_oxidase"/>
</dbReference>
<evidence type="ECO:0000259" key="5">
    <source>
        <dbReference type="Pfam" id="PF02770"/>
    </source>
</evidence>
<evidence type="ECO:0000313" key="7">
    <source>
        <dbReference type="Proteomes" id="UP000770661"/>
    </source>
</evidence>
<dbReference type="OrthoDB" id="538336at2759"/>
<organism evidence="6 7">
    <name type="scientific">Chionoecetes opilio</name>
    <name type="common">Atlantic snow crab</name>
    <name type="synonym">Cancer opilio</name>
    <dbReference type="NCBI Taxonomy" id="41210"/>
    <lineage>
        <taxon>Eukaryota</taxon>
        <taxon>Metazoa</taxon>
        <taxon>Ecdysozoa</taxon>
        <taxon>Arthropoda</taxon>
        <taxon>Crustacea</taxon>
        <taxon>Multicrustacea</taxon>
        <taxon>Malacostraca</taxon>
        <taxon>Eumalacostraca</taxon>
        <taxon>Eucarida</taxon>
        <taxon>Decapoda</taxon>
        <taxon>Pleocyemata</taxon>
        <taxon>Brachyura</taxon>
        <taxon>Eubrachyura</taxon>
        <taxon>Majoidea</taxon>
        <taxon>Majidae</taxon>
        <taxon>Chionoecetes</taxon>
    </lineage>
</organism>
<keyword evidence="7" id="KW-1185">Reference proteome</keyword>
<dbReference type="GO" id="GO:0055088">
    <property type="term" value="P:lipid homeostasis"/>
    <property type="evidence" value="ECO:0007669"/>
    <property type="project" value="TreeGrafter"/>
</dbReference>
<dbReference type="PANTHER" id="PTHR10909">
    <property type="entry name" value="ELECTRON TRANSPORT OXIDOREDUCTASE"/>
    <property type="match status" value="1"/>
</dbReference>
<name>A0A8J5CF76_CHIOP</name>
<evidence type="ECO:0000256" key="4">
    <source>
        <dbReference type="ARBA" id="ARBA00022827"/>
    </source>
</evidence>
<evidence type="ECO:0000256" key="2">
    <source>
        <dbReference type="ARBA" id="ARBA00005189"/>
    </source>
</evidence>
<protein>
    <submittedName>
        <fullName evidence="6">Peroxisomal acyl-coenzyme A oxidase 3</fullName>
    </submittedName>
</protein>
<evidence type="ECO:0000256" key="1">
    <source>
        <dbReference type="ARBA" id="ARBA00001974"/>
    </source>
</evidence>
<feature type="domain" description="Acyl-CoA oxidase/dehydrogenase middle" evidence="5">
    <location>
        <begin position="59"/>
        <end position="161"/>
    </location>
</feature>
<dbReference type="PANTHER" id="PTHR10909:SF390">
    <property type="entry name" value="PEROXISOMAL ACYL-COENZYME A OXIDASE 3"/>
    <property type="match status" value="1"/>
</dbReference>
<dbReference type="GO" id="GO:0033540">
    <property type="term" value="P:fatty acid beta-oxidation using acyl-CoA oxidase"/>
    <property type="evidence" value="ECO:0007669"/>
    <property type="project" value="TreeGrafter"/>
</dbReference>